<accession>A0ABW3LVG4</accession>
<dbReference type="InterPro" id="IPR014729">
    <property type="entry name" value="Rossmann-like_a/b/a_fold"/>
</dbReference>
<evidence type="ECO:0000256" key="14">
    <source>
        <dbReference type="ARBA" id="ARBA00049494"/>
    </source>
</evidence>
<evidence type="ECO:0000256" key="11">
    <source>
        <dbReference type="ARBA" id="ARBA00022840"/>
    </source>
</evidence>
<reference evidence="19" key="1">
    <citation type="journal article" date="2019" name="Int. J. Syst. Evol. Microbiol.">
        <title>The Global Catalogue of Microorganisms (GCM) 10K type strain sequencing project: providing services to taxonomists for standard genome sequencing and annotation.</title>
        <authorList>
            <consortium name="The Broad Institute Genomics Platform"/>
            <consortium name="The Broad Institute Genome Sequencing Center for Infectious Disease"/>
            <person name="Wu L."/>
            <person name="Ma J."/>
        </authorList>
    </citation>
    <scope>NUCLEOTIDE SEQUENCE [LARGE SCALE GENOMIC DNA]</scope>
    <source>
        <strain evidence="19">CCUG 55854</strain>
    </source>
</reference>
<sequence>MSRLFRDVDGGSLYPRGSVVCIGAFDGLHLGHRALVRHAVARAQSLGLPAVALSFEPLPREFFARDTPPPRLTLPRDRVQALLGLGIDRLGLLRFNAALAAMPAEAFVRRVLAGRLGAREVWIGPEFRFGNRRGGDLALLQDMGQALGFAAGEIEPVHVHGERVSSTRIREALRAGDFDKAAALLGRPYAIGGRVVRGRQLGRTLGYPTANLRFPKTPALSGIYATWVHGAGPRPLPSVSSFGTRPTVEGVEPLLEAHLFDFSGDLYGRHLQVEFVAKLRDEEKFADLESLTVQMHRDAAQARSLLAGTAAPFPSDVQAGADPETAKPFPDATHDDVAFPTNAAARR</sequence>
<comment type="catalytic activity">
    <reaction evidence="13 15">
        <text>riboflavin + ATP = FMN + ADP + H(+)</text>
        <dbReference type="Rhea" id="RHEA:14357"/>
        <dbReference type="ChEBI" id="CHEBI:15378"/>
        <dbReference type="ChEBI" id="CHEBI:30616"/>
        <dbReference type="ChEBI" id="CHEBI:57986"/>
        <dbReference type="ChEBI" id="CHEBI:58210"/>
        <dbReference type="ChEBI" id="CHEBI:456216"/>
        <dbReference type="EC" id="2.7.1.26"/>
    </reaction>
</comment>
<keyword evidence="4 15" id="KW-0285">Flavoprotein</keyword>
<evidence type="ECO:0000256" key="7">
    <source>
        <dbReference type="ARBA" id="ARBA00022695"/>
    </source>
</evidence>
<feature type="domain" description="Riboflavin kinase" evidence="17">
    <location>
        <begin position="184"/>
        <end position="307"/>
    </location>
</feature>
<comment type="function">
    <text evidence="1">Catalyzes the phosphorylation of riboflavin to FMN followed by the adenylation of FMN to FAD.</text>
</comment>
<dbReference type="EMBL" id="JBHTKN010000001">
    <property type="protein sequence ID" value="MFD1041254.1"/>
    <property type="molecule type" value="Genomic_DNA"/>
</dbReference>
<dbReference type="SMART" id="SM00904">
    <property type="entry name" value="Flavokinase"/>
    <property type="match status" value="1"/>
</dbReference>
<dbReference type="InterPro" id="IPR015865">
    <property type="entry name" value="Riboflavin_kinase_bac/euk"/>
</dbReference>
<keyword evidence="7 15" id="KW-0548">Nucleotidyltransferase</keyword>
<dbReference type="InterPro" id="IPR023468">
    <property type="entry name" value="Riboflavin_kinase"/>
</dbReference>
<dbReference type="SUPFAM" id="SSF82114">
    <property type="entry name" value="Riboflavin kinase-like"/>
    <property type="match status" value="1"/>
</dbReference>
<evidence type="ECO:0000256" key="2">
    <source>
        <dbReference type="ARBA" id="ARBA00004726"/>
    </source>
</evidence>
<dbReference type="Pfam" id="PF01687">
    <property type="entry name" value="Flavokinase"/>
    <property type="match status" value="1"/>
</dbReference>
<name>A0ABW3LVG4_9GAMM</name>
<keyword evidence="9 15" id="KW-0418">Kinase</keyword>
<evidence type="ECO:0000256" key="13">
    <source>
        <dbReference type="ARBA" id="ARBA00047880"/>
    </source>
</evidence>
<comment type="pathway">
    <text evidence="2 15">Cofactor biosynthesis; FAD biosynthesis; FAD from FMN: step 1/1.</text>
</comment>
<organism evidence="18 19">
    <name type="scientific">Pseudoxanthomonas kaohsiungensis</name>
    <dbReference type="NCBI Taxonomy" id="283923"/>
    <lineage>
        <taxon>Bacteria</taxon>
        <taxon>Pseudomonadati</taxon>
        <taxon>Pseudomonadota</taxon>
        <taxon>Gammaproteobacteria</taxon>
        <taxon>Lysobacterales</taxon>
        <taxon>Lysobacteraceae</taxon>
        <taxon>Pseudoxanthomonas</taxon>
    </lineage>
</organism>
<proteinExistence type="inferred from homology"/>
<keyword evidence="8 15" id="KW-0547">Nucleotide-binding</keyword>
<dbReference type="InterPro" id="IPR002606">
    <property type="entry name" value="Riboflavin_kinase_bac"/>
</dbReference>
<comment type="catalytic activity">
    <reaction evidence="14 15">
        <text>FMN + ATP + H(+) = FAD + diphosphate</text>
        <dbReference type="Rhea" id="RHEA:17237"/>
        <dbReference type="ChEBI" id="CHEBI:15378"/>
        <dbReference type="ChEBI" id="CHEBI:30616"/>
        <dbReference type="ChEBI" id="CHEBI:33019"/>
        <dbReference type="ChEBI" id="CHEBI:57692"/>
        <dbReference type="ChEBI" id="CHEBI:58210"/>
        <dbReference type="EC" id="2.7.7.2"/>
    </reaction>
</comment>
<evidence type="ECO:0000256" key="12">
    <source>
        <dbReference type="ARBA" id="ARBA00023268"/>
    </source>
</evidence>
<keyword evidence="10 15" id="KW-0274">FAD</keyword>
<gene>
    <name evidence="18" type="ORF">ACFQ2N_02670</name>
</gene>
<dbReference type="EC" id="2.7.1.26" evidence="15"/>
<dbReference type="Gene3D" id="3.40.50.620">
    <property type="entry name" value="HUPs"/>
    <property type="match status" value="1"/>
</dbReference>
<keyword evidence="19" id="KW-1185">Reference proteome</keyword>
<dbReference type="PANTHER" id="PTHR22749">
    <property type="entry name" value="RIBOFLAVIN KINASE/FMN ADENYLYLTRANSFERASE"/>
    <property type="match status" value="1"/>
</dbReference>
<evidence type="ECO:0000313" key="19">
    <source>
        <dbReference type="Proteomes" id="UP001597033"/>
    </source>
</evidence>
<dbReference type="Gene3D" id="2.40.30.30">
    <property type="entry name" value="Riboflavin kinase-like"/>
    <property type="match status" value="1"/>
</dbReference>
<evidence type="ECO:0000256" key="1">
    <source>
        <dbReference type="ARBA" id="ARBA00002121"/>
    </source>
</evidence>
<evidence type="ECO:0000256" key="6">
    <source>
        <dbReference type="ARBA" id="ARBA00022679"/>
    </source>
</evidence>
<keyword evidence="5 15" id="KW-0288">FMN</keyword>
<evidence type="ECO:0000256" key="4">
    <source>
        <dbReference type="ARBA" id="ARBA00022630"/>
    </source>
</evidence>
<dbReference type="CDD" id="cd02064">
    <property type="entry name" value="FAD_synthetase_N"/>
    <property type="match status" value="1"/>
</dbReference>
<dbReference type="InterPro" id="IPR015864">
    <property type="entry name" value="FAD_synthase"/>
</dbReference>
<evidence type="ECO:0000313" key="18">
    <source>
        <dbReference type="EMBL" id="MFD1041254.1"/>
    </source>
</evidence>
<evidence type="ECO:0000259" key="17">
    <source>
        <dbReference type="SMART" id="SM00904"/>
    </source>
</evidence>
<comment type="pathway">
    <text evidence="3 15">Cofactor biosynthesis; FMN biosynthesis; FMN from riboflavin (ATP route): step 1/1.</text>
</comment>
<dbReference type="PANTHER" id="PTHR22749:SF6">
    <property type="entry name" value="RIBOFLAVIN KINASE"/>
    <property type="match status" value="1"/>
</dbReference>
<comment type="caution">
    <text evidence="18">The sequence shown here is derived from an EMBL/GenBank/DDBJ whole genome shotgun (WGS) entry which is preliminary data.</text>
</comment>
<evidence type="ECO:0000256" key="3">
    <source>
        <dbReference type="ARBA" id="ARBA00005201"/>
    </source>
</evidence>
<evidence type="ECO:0000256" key="5">
    <source>
        <dbReference type="ARBA" id="ARBA00022643"/>
    </source>
</evidence>
<dbReference type="GO" id="GO:0003919">
    <property type="term" value="F:FMN adenylyltransferase activity"/>
    <property type="evidence" value="ECO:0007669"/>
    <property type="project" value="UniProtKB-EC"/>
</dbReference>
<evidence type="ECO:0000256" key="16">
    <source>
        <dbReference type="SAM" id="MobiDB-lite"/>
    </source>
</evidence>
<dbReference type="NCBIfam" id="NF004160">
    <property type="entry name" value="PRK05627.1-3"/>
    <property type="match status" value="1"/>
</dbReference>
<dbReference type="NCBIfam" id="NF004163">
    <property type="entry name" value="PRK05627.1-6"/>
    <property type="match status" value="1"/>
</dbReference>
<keyword evidence="12" id="KW-0511">Multifunctional enzyme</keyword>
<keyword evidence="11 15" id="KW-0067">ATP-binding</keyword>
<evidence type="ECO:0000256" key="8">
    <source>
        <dbReference type="ARBA" id="ARBA00022741"/>
    </source>
</evidence>
<dbReference type="PIRSF" id="PIRSF004491">
    <property type="entry name" value="FAD_Synth"/>
    <property type="match status" value="1"/>
</dbReference>
<keyword evidence="6 15" id="KW-0808">Transferase</keyword>
<comment type="similarity">
    <text evidence="15">Belongs to the ribF family.</text>
</comment>
<dbReference type="RefSeq" id="WP_162377504.1">
    <property type="nucleotide sequence ID" value="NZ_JBHTKN010000001.1"/>
</dbReference>
<evidence type="ECO:0000256" key="10">
    <source>
        <dbReference type="ARBA" id="ARBA00022827"/>
    </source>
</evidence>
<protein>
    <recommendedName>
        <fullName evidence="15">Riboflavin biosynthesis protein</fullName>
    </recommendedName>
    <domain>
        <recommendedName>
            <fullName evidence="15">Riboflavin kinase</fullName>
            <ecNumber evidence="15">2.7.1.26</ecNumber>
        </recommendedName>
        <alternativeName>
            <fullName evidence="15">Flavokinase</fullName>
        </alternativeName>
    </domain>
    <domain>
        <recommendedName>
            <fullName evidence="15">FMN adenylyltransferase</fullName>
            <ecNumber evidence="15">2.7.7.2</ecNumber>
        </recommendedName>
        <alternativeName>
            <fullName evidence="15">FAD pyrophosphorylase</fullName>
        </alternativeName>
        <alternativeName>
            <fullName evidence="15">FAD synthase</fullName>
        </alternativeName>
    </domain>
</protein>
<dbReference type="NCBIfam" id="NF004159">
    <property type="entry name" value="PRK05627.1-2"/>
    <property type="match status" value="1"/>
</dbReference>
<dbReference type="GO" id="GO:0008531">
    <property type="term" value="F:riboflavin kinase activity"/>
    <property type="evidence" value="ECO:0007669"/>
    <property type="project" value="UniProtKB-EC"/>
</dbReference>
<dbReference type="Pfam" id="PF06574">
    <property type="entry name" value="FAD_syn"/>
    <property type="match status" value="1"/>
</dbReference>
<dbReference type="EC" id="2.7.7.2" evidence="15"/>
<dbReference type="InterPro" id="IPR023465">
    <property type="entry name" value="Riboflavin_kinase_dom_sf"/>
</dbReference>
<dbReference type="Proteomes" id="UP001597033">
    <property type="component" value="Unassembled WGS sequence"/>
</dbReference>
<dbReference type="SUPFAM" id="SSF52374">
    <property type="entry name" value="Nucleotidylyl transferase"/>
    <property type="match status" value="1"/>
</dbReference>
<evidence type="ECO:0000256" key="15">
    <source>
        <dbReference type="PIRNR" id="PIRNR004491"/>
    </source>
</evidence>
<dbReference type="NCBIfam" id="TIGR00083">
    <property type="entry name" value="ribF"/>
    <property type="match status" value="1"/>
</dbReference>
<evidence type="ECO:0000256" key="9">
    <source>
        <dbReference type="ARBA" id="ARBA00022777"/>
    </source>
</evidence>
<feature type="region of interest" description="Disordered" evidence="16">
    <location>
        <begin position="312"/>
        <end position="347"/>
    </location>
</feature>